<evidence type="ECO:0000313" key="2">
    <source>
        <dbReference type="EMBL" id="BES95860.1"/>
    </source>
</evidence>
<name>A0ABN7AUJ8_9HEMI</name>
<keyword evidence="3" id="KW-1185">Reference proteome</keyword>
<accession>A0ABN7AUJ8</accession>
<dbReference type="EMBL" id="AP028914">
    <property type="protein sequence ID" value="BES95860.1"/>
    <property type="molecule type" value="Genomic_DNA"/>
</dbReference>
<reference evidence="2 3" key="1">
    <citation type="submission" date="2023-09" db="EMBL/GenBank/DDBJ databases">
        <title>Nesidiocoris tenuis whole genome shotgun sequence.</title>
        <authorList>
            <person name="Shibata T."/>
            <person name="Shimoda M."/>
            <person name="Kobayashi T."/>
            <person name="Uehara T."/>
        </authorList>
    </citation>
    <scope>NUCLEOTIDE SEQUENCE [LARGE SCALE GENOMIC DNA]</scope>
    <source>
        <strain evidence="2 3">Japan</strain>
    </source>
</reference>
<evidence type="ECO:0000313" key="3">
    <source>
        <dbReference type="Proteomes" id="UP001307889"/>
    </source>
</evidence>
<keyword evidence="1" id="KW-0812">Transmembrane</keyword>
<dbReference type="Proteomes" id="UP001307889">
    <property type="component" value="Chromosome 6"/>
</dbReference>
<gene>
    <name evidence="2" type="ORF">NTJ_08669</name>
</gene>
<feature type="transmembrane region" description="Helical" evidence="1">
    <location>
        <begin position="104"/>
        <end position="121"/>
    </location>
</feature>
<keyword evidence="1" id="KW-1133">Transmembrane helix</keyword>
<feature type="transmembrane region" description="Helical" evidence="1">
    <location>
        <begin position="39"/>
        <end position="60"/>
    </location>
</feature>
<protein>
    <submittedName>
        <fullName evidence="2">Uncharacterized protein</fullName>
    </submittedName>
</protein>
<feature type="transmembrane region" description="Helical" evidence="1">
    <location>
        <begin position="133"/>
        <end position="151"/>
    </location>
</feature>
<feature type="transmembrane region" description="Helical" evidence="1">
    <location>
        <begin position="265"/>
        <end position="285"/>
    </location>
</feature>
<dbReference type="PANTHER" id="PTHR39074:SF1">
    <property type="entry name" value="AGAP007547-PA"/>
    <property type="match status" value="1"/>
</dbReference>
<evidence type="ECO:0000256" key="1">
    <source>
        <dbReference type="SAM" id="Phobius"/>
    </source>
</evidence>
<feature type="transmembrane region" description="Helical" evidence="1">
    <location>
        <begin position="171"/>
        <end position="188"/>
    </location>
</feature>
<keyword evidence="1" id="KW-0472">Membrane</keyword>
<sequence>MQKWRSRPHDTEVGRSSIHLEEINVSRGIFFSRKTFSRLAGFVLPAALPPAHIACLYYFWHGFARRVDKKYCTCSCWDTVFKGPYESGIGSFKHFYFNASKNTVKIWITTVTCVILFYEIVKRLVELGLSRRLRYNMVALFGSAVFSHYYSWWVYVNYWNDEFYKQWNHQLYFTVTELFSTGLVIEAADRRNQFTRRKGLAIVGIALVHAVAGGVDQFVTNVIRRTGEAHQVVRDLGFMLPDLMHILLPVLELTKTNALRRTNGLYFDLAVASFSVVFGLCVYNLL</sequence>
<proteinExistence type="predicted"/>
<organism evidence="2 3">
    <name type="scientific">Nesidiocoris tenuis</name>
    <dbReference type="NCBI Taxonomy" id="355587"/>
    <lineage>
        <taxon>Eukaryota</taxon>
        <taxon>Metazoa</taxon>
        <taxon>Ecdysozoa</taxon>
        <taxon>Arthropoda</taxon>
        <taxon>Hexapoda</taxon>
        <taxon>Insecta</taxon>
        <taxon>Pterygota</taxon>
        <taxon>Neoptera</taxon>
        <taxon>Paraneoptera</taxon>
        <taxon>Hemiptera</taxon>
        <taxon>Heteroptera</taxon>
        <taxon>Panheteroptera</taxon>
        <taxon>Cimicomorpha</taxon>
        <taxon>Miridae</taxon>
        <taxon>Dicyphina</taxon>
        <taxon>Nesidiocoris</taxon>
    </lineage>
</organism>
<dbReference type="PANTHER" id="PTHR39074">
    <property type="entry name" value="AGAP007547-PA"/>
    <property type="match status" value="1"/>
</dbReference>